<gene>
    <name evidence="1" type="ORF">VAT7223_00138</name>
</gene>
<accession>A0A1C3IG79</accession>
<evidence type="ECO:0000313" key="1">
    <source>
        <dbReference type="EMBL" id="SBS60376.1"/>
    </source>
</evidence>
<sequence>MKLDRKILYLNAEFFCLRAVELSRFAEDFPLTYPIDQTYDVSID</sequence>
<protein>
    <submittedName>
        <fullName evidence="1">Uncharacterized protein</fullName>
    </submittedName>
</protein>
<name>A0A1C3IG79_9VIBR</name>
<proteinExistence type="predicted"/>
<evidence type="ECO:0000313" key="2">
    <source>
        <dbReference type="Proteomes" id="UP000092876"/>
    </source>
</evidence>
<dbReference type="AlphaFoldDB" id="A0A1C3IG79"/>
<dbReference type="EMBL" id="FLQP01000003">
    <property type="protein sequence ID" value="SBS60376.1"/>
    <property type="molecule type" value="Genomic_DNA"/>
</dbReference>
<organism evidence="1 2">
    <name type="scientific">Vibrio atlanticus</name>
    <dbReference type="NCBI Taxonomy" id="693153"/>
    <lineage>
        <taxon>Bacteria</taxon>
        <taxon>Pseudomonadati</taxon>
        <taxon>Pseudomonadota</taxon>
        <taxon>Gammaproteobacteria</taxon>
        <taxon>Vibrionales</taxon>
        <taxon>Vibrionaceae</taxon>
        <taxon>Vibrio</taxon>
    </lineage>
</organism>
<reference evidence="2" key="1">
    <citation type="submission" date="2016-06" db="EMBL/GenBank/DDBJ databases">
        <authorList>
            <person name="Rodrigo-Torres Lidia"/>
            <person name="Arahal R.David."/>
        </authorList>
    </citation>
    <scope>NUCLEOTIDE SEQUENCE [LARGE SCALE GENOMIC DNA]</scope>
    <source>
        <strain evidence="2">CECT 7223</strain>
    </source>
</reference>
<dbReference type="Proteomes" id="UP000092876">
    <property type="component" value="Unassembled WGS sequence"/>
</dbReference>